<dbReference type="AlphaFoldDB" id="A0A7W6RDC8"/>
<dbReference type="SUPFAM" id="SSF57783">
    <property type="entry name" value="Zinc beta-ribbon"/>
    <property type="match status" value="1"/>
</dbReference>
<feature type="site" description="Interaction with DNA" evidence="10">
    <location>
        <position position="145"/>
    </location>
</feature>
<evidence type="ECO:0000313" key="14">
    <source>
        <dbReference type="EMBL" id="MBB4266250.1"/>
    </source>
</evidence>
<dbReference type="PROSITE" id="PS50880">
    <property type="entry name" value="TOPRIM"/>
    <property type="match status" value="1"/>
</dbReference>
<keyword evidence="5" id="KW-0862">Zinc</keyword>
<dbReference type="InterPro" id="IPR006171">
    <property type="entry name" value="TOPRIM_dom"/>
</dbReference>
<evidence type="ECO:0000256" key="7">
    <source>
        <dbReference type="ARBA" id="ARBA00023029"/>
    </source>
</evidence>
<comment type="function">
    <text evidence="10">Releases the supercoiling and torsional tension of DNA, which is introduced during the DNA replication and transcription, by transiently cleaving and rejoining one strand of the DNA duplex. Introduces a single-strand break via transesterification at a target site in duplex DNA. The scissile phosphodiester is attacked by the catalytic tyrosine of the enzyme, resulting in the formation of a DNA-(5'-phosphotyrosyl)-enzyme intermediate and the expulsion of a 3'-OH DNA strand. The free DNA strand then undergoes passage around the unbroken strand, thus removing DNA supercoils. Finally, in the religation step, the DNA 3'-OH attacks the covalent intermediate to expel the active-site tyrosine and restore the DNA phosphodiester backbone.</text>
</comment>
<evidence type="ECO:0000256" key="6">
    <source>
        <dbReference type="ARBA" id="ARBA00022842"/>
    </source>
</evidence>
<keyword evidence="9 10" id="KW-0413">Isomerase</keyword>
<dbReference type="InterPro" id="IPR003602">
    <property type="entry name" value="Topo_IA_DNA-bd_dom"/>
</dbReference>
<dbReference type="InterPro" id="IPR023406">
    <property type="entry name" value="Topo_IA_AS"/>
</dbReference>
<comment type="subunit">
    <text evidence="10">Monomer.</text>
</comment>
<dbReference type="InterPro" id="IPR000380">
    <property type="entry name" value="Topo_IA"/>
</dbReference>
<evidence type="ECO:0000256" key="3">
    <source>
        <dbReference type="ARBA" id="ARBA00022723"/>
    </source>
</evidence>
<dbReference type="GO" id="GO:0005694">
    <property type="term" value="C:chromosome"/>
    <property type="evidence" value="ECO:0007669"/>
    <property type="project" value="InterPro"/>
</dbReference>
<dbReference type="PRINTS" id="PR00417">
    <property type="entry name" value="PRTPISMRASEI"/>
</dbReference>
<dbReference type="HAMAP" id="MF_00952">
    <property type="entry name" value="Topoisom_1_prok"/>
    <property type="match status" value="1"/>
</dbReference>
<dbReference type="SMART" id="SM00436">
    <property type="entry name" value="TOP1Bc"/>
    <property type="match status" value="1"/>
</dbReference>
<comment type="similarity">
    <text evidence="2 10">Belongs to the type IA topoisomerase family.</text>
</comment>
<keyword evidence="8 10" id="KW-0238">DNA-binding</keyword>
<feature type="site" description="Interaction with DNA" evidence="10">
    <location>
        <position position="157"/>
    </location>
</feature>
<evidence type="ECO:0000256" key="9">
    <source>
        <dbReference type="ARBA" id="ARBA00023235"/>
    </source>
</evidence>
<dbReference type="InterPro" id="IPR013826">
    <property type="entry name" value="Topo_IA_cen_sub3"/>
</dbReference>
<keyword evidence="4" id="KW-0863">Zinc-finger</keyword>
<dbReference type="Gene3D" id="2.70.20.10">
    <property type="entry name" value="Topoisomerase I, domain 3"/>
    <property type="match status" value="1"/>
</dbReference>
<keyword evidence="15" id="KW-1185">Reference proteome</keyword>
<dbReference type="InterPro" id="IPR025589">
    <property type="entry name" value="Toprim_C_rpt"/>
</dbReference>
<comment type="catalytic activity">
    <reaction evidence="1 10">
        <text>ATP-independent breakage of single-stranded DNA, followed by passage and rejoining.</text>
        <dbReference type="EC" id="5.6.2.1"/>
    </reaction>
</comment>
<dbReference type="PROSITE" id="PS52039">
    <property type="entry name" value="TOPO_IA_2"/>
    <property type="match status" value="1"/>
</dbReference>
<dbReference type="SMART" id="SM00493">
    <property type="entry name" value="TOPRIM"/>
    <property type="match status" value="1"/>
</dbReference>
<proteinExistence type="inferred from homology"/>
<dbReference type="SUPFAM" id="SSF56712">
    <property type="entry name" value="Prokaryotic type I DNA topoisomerase"/>
    <property type="match status" value="1"/>
</dbReference>
<dbReference type="InterPro" id="IPR023405">
    <property type="entry name" value="Topo_IA_core_domain"/>
</dbReference>
<comment type="caution">
    <text evidence="14">The sequence shown here is derived from an EMBL/GenBank/DDBJ whole genome shotgun (WGS) entry which is preliminary data.</text>
</comment>
<evidence type="ECO:0000256" key="8">
    <source>
        <dbReference type="ARBA" id="ARBA00023125"/>
    </source>
</evidence>
<feature type="site" description="Interaction with DNA" evidence="10">
    <location>
        <position position="141"/>
    </location>
</feature>
<feature type="region of interest" description="Interaction with DNA" evidence="10">
    <location>
        <begin position="165"/>
        <end position="170"/>
    </location>
</feature>
<feature type="region of interest" description="Disordered" evidence="11">
    <location>
        <begin position="691"/>
        <end position="716"/>
    </location>
</feature>
<dbReference type="PANTHER" id="PTHR42785:SF1">
    <property type="entry name" value="DNA TOPOISOMERASE"/>
    <property type="match status" value="1"/>
</dbReference>
<feature type="site" description="Interaction with DNA" evidence="10">
    <location>
        <position position="142"/>
    </location>
</feature>
<dbReference type="InterPro" id="IPR005733">
    <property type="entry name" value="TopoI_bac-type"/>
</dbReference>
<name>A0A7W6RDC8_9PROT</name>
<dbReference type="SMART" id="SM00437">
    <property type="entry name" value="TOP1Ac"/>
    <property type="match status" value="1"/>
</dbReference>
<dbReference type="Gene3D" id="3.30.65.10">
    <property type="entry name" value="Bacterial Topoisomerase I, domain 1"/>
    <property type="match status" value="1"/>
</dbReference>
<feature type="domain" description="Toprim" evidence="12">
    <location>
        <begin position="1"/>
        <end position="114"/>
    </location>
</feature>
<dbReference type="Pfam" id="PF01131">
    <property type="entry name" value="Topoisom_bac"/>
    <property type="match status" value="1"/>
</dbReference>
<dbReference type="GO" id="GO:0008270">
    <property type="term" value="F:zinc ion binding"/>
    <property type="evidence" value="ECO:0007669"/>
    <property type="project" value="UniProtKB-KW"/>
</dbReference>
<dbReference type="RefSeq" id="WP_184044445.1">
    <property type="nucleotide sequence ID" value="NZ_JACIGK010000012.1"/>
</dbReference>
<dbReference type="EC" id="5.6.2.1" evidence="10"/>
<accession>A0A7W6RDC8</accession>
<dbReference type="InterPro" id="IPR003601">
    <property type="entry name" value="Topo_IA_2"/>
</dbReference>
<evidence type="ECO:0000256" key="11">
    <source>
        <dbReference type="SAM" id="MobiDB-lite"/>
    </source>
</evidence>
<dbReference type="PANTHER" id="PTHR42785">
    <property type="entry name" value="DNA TOPOISOMERASE, TYPE IA, CORE"/>
    <property type="match status" value="1"/>
</dbReference>
<feature type="compositionally biased region" description="Low complexity" evidence="11">
    <location>
        <begin position="897"/>
        <end position="915"/>
    </location>
</feature>
<comment type="caution">
    <text evidence="10">Lacks conserved residue(s) required for the propagation of feature annotation.</text>
</comment>
<dbReference type="NCBIfam" id="TIGR01051">
    <property type="entry name" value="topA_bact"/>
    <property type="match status" value="1"/>
</dbReference>
<dbReference type="Gene3D" id="1.10.460.10">
    <property type="entry name" value="Topoisomerase I, domain 2"/>
    <property type="match status" value="1"/>
</dbReference>
<dbReference type="Pfam" id="PF01751">
    <property type="entry name" value="Toprim"/>
    <property type="match status" value="1"/>
</dbReference>
<gene>
    <name evidence="10" type="primary">topA</name>
    <name evidence="14" type="ORF">GGD89_001881</name>
</gene>
<evidence type="ECO:0000256" key="10">
    <source>
        <dbReference type="HAMAP-Rule" id="MF_00952"/>
    </source>
</evidence>
<sequence length="925" mass="99956">MRVVVVESPAKAKTINKYLGEDFTVLASFGHVRDLVAKDGAVDPDQDFAMRWEVDARSEKHVKAIADAVRKADALYLATDPDREGEAISWHVRDVLFARKALGDKPVHRVTFNAITRNAVTTAMAAPRALDQELIEAYLARRALDYLVGFTLSPVLWRKLPGSRSAGRVQSVALRLICVREAEIERFTAREYWTLKALMANTAGQAFSARLTHLQGKKLDKFGLPDAAAARAAEAAVRAASFSVGKVERKTTKRNPAPPFTTSTLQQEASRKLYFSASRTMGVAQKLYEGVALGGETVGLITYMRTDGVQMAPEAVAATRAAIDRDFGGRYVPDKPRVYKTKAKNAQEAHEAIRPTDPGRTPAMVAPYVTKEQLALYDLVWKRTMASQMASAELDQVAVDLTAADGSAVLRATGSVITFDGFLKLYLEDRDDTPEAGDGAEGDDANRLLPPLTEGDAVERRDVTVEQHFTQPPPRYTEASLVKKMEELGIGRPSTYASILSVLQARNYVRLDSRRFVPEDRGRIVTAFLESFFARYVEYSFTADLENKLDEISAGQRGYLAVLREFWDDFKATVDGIQGLRVSDVLDALDAELAPHLFPASEEEGAPDPRVCPKCGEGRLGLRLGKFGAFVGCSNYPACRYTRQLVVTGDDDGGADDLAAGPRVLGTDPDSGKPVTLRKGPYGLYVQLGEQEQVGETKTGKPKMGPKPPRASLPQGLDADRVDLTVALGLLALPREVGAHPESGQMIQAGLGRFGPYLKHGDAYKSLPKDDDPLLVLSIGLNRAVDLLAQQGGSRTRMASRALGNHPADGKPVMLKDGRFGPYVEHGKARATVPKAEREALDTLTLDRAIELIRLKAEKDAAKAGGAAAGDGEAKPARKPAAKKPATAKAAPKKAGAKSAASKAGTTTRTSAKAGVPKEKTTARK</sequence>
<dbReference type="InterPro" id="IPR013498">
    <property type="entry name" value="Topo_IA_Znf"/>
</dbReference>
<dbReference type="CDD" id="cd03363">
    <property type="entry name" value="TOPRIM_TopoIA_TopoI"/>
    <property type="match status" value="1"/>
</dbReference>
<evidence type="ECO:0000259" key="13">
    <source>
        <dbReference type="PROSITE" id="PS52039"/>
    </source>
</evidence>
<feature type="site" description="Interaction with DNA" evidence="10">
    <location>
        <position position="31"/>
    </location>
</feature>
<dbReference type="InterPro" id="IPR028612">
    <property type="entry name" value="Topoisom_1_IA"/>
</dbReference>
<evidence type="ECO:0000256" key="2">
    <source>
        <dbReference type="ARBA" id="ARBA00009446"/>
    </source>
</evidence>
<dbReference type="InterPro" id="IPR013497">
    <property type="entry name" value="Topo_IA_cen"/>
</dbReference>
<feature type="compositionally biased region" description="Basic and acidic residues" evidence="11">
    <location>
        <begin position="916"/>
        <end position="925"/>
    </location>
</feature>
<organism evidence="14 15">
    <name type="scientific">Roseospira visakhapatnamensis</name>
    <dbReference type="NCBI Taxonomy" id="390880"/>
    <lineage>
        <taxon>Bacteria</taxon>
        <taxon>Pseudomonadati</taxon>
        <taxon>Pseudomonadota</taxon>
        <taxon>Alphaproteobacteria</taxon>
        <taxon>Rhodospirillales</taxon>
        <taxon>Rhodospirillaceae</taxon>
        <taxon>Roseospira</taxon>
    </lineage>
</organism>
<evidence type="ECO:0000259" key="12">
    <source>
        <dbReference type="PROSITE" id="PS50880"/>
    </source>
</evidence>
<evidence type="ECO:0000256" key="5">
    <source>
        <dbReference type="ARBA" id="ARBA00022833"/>
    </source>
</evidence>
<dbReference type="Pfam" id="PF13368">
    <property type="entry name" value="Toprim_C_rpt"/>
    <property type="match status" value="3"/>
</dbReference>
<reference evidence="14 15" key="1">
    <citation type="submission" date="2020-08" db="EMBL/GenBank/DDBJ databases">
        <title>Genome sequencing of Purple Non-Sulfur Bacteria from various extreme environments.</title>
        <authorList>
            <person name="Mayer M."/>
        </authorList>
    </citation>
    <scope>NUCLEOTIDE SEQUENCE [LARGE SCALE GENOMIC DNA]</scope>
    <source>
        <strain evidence="14 15">JA131</strain>
    </source>
</reference>
<dbReference type="InterPro" id="IPR013825">
    <property type="entry name" value="Topo_IA_cen_sub2"/>
</dbReference>
<protein>
    <recommendedName>
        <fullName evidence="10">DNA topoisomerase 1</fullName>
        <ecNumber evidence="10">5.6.2.1</ecNumber>
    </recommendedName>
    <alternativeName>
        <fullName evidence="10">DNA topoisomerase I</fullName>
    </alternativeName>
</protein>
<dbReference type="GO" id="GO:0006265">
    <property type="term" value="P:DNA topological change"/>
    <property type="evidence" value="ECO:0007669"/>
    <property type="project" value="UniProtKB-UniRule"/>
</dbReference>
<evidence type="ECO:0000313" key="15">
    <source>
        <dbReference type="Proteomes" id="UP000554286"/>
    </source>
</evidence>
<dbReference type="GO" id="GO:0003677">
    <property type="term" value="F:DNA binding"/>
    <property type="evidence" value="ECO:0007669"/>
    <property type="project" value="UniProtKB-KW"/>
</dbReference>
<dbReference type="Gene3D" id="1.10.290.10">
    <property type="entry name" value="Topoisomerase I, domain 4"/>
    <property type="match status" value="1"/>
</dbReference>
<feature type="active site" description="O-(5'-phospho-DNA)-tyrosine intermediate" evidence="10">
    <location>
        <position position="303"/>
    </location>
</feature>
<evidence type="ECO:0000256" key="4">
    <source>
        <dbReference type="ARBA" id="ARBA00022771"/>
    </source>
</evidence>
<dbReference type="EMBL" id="JACIGK010000012">
    <property type="protein sequence ID" value="MBB4266250.1"/>
    <property type="molecule type" value="Genomic_DNA"/>
</dbReference>
<keyword evidence="3" id="KW-0479">Metal-binding</keyword>
<dbReference type="Gene3D" id="3.40.50.140">
    <property type="match status" value="1"/>
</dbReference>
<dbReference type="InterPro" id="IPR013824">
    <property type="entry name" value="Topo_IA_cen_sub1"/>
</dbReference>
<feature type="region of interest" description="Disordered" evidence="11">
    <location>
        <begin position="864"/>
        <end position="925"/>
    </location>
</feature>
<dbReference type="Pfam" id="PF01396">
    <property type="entry name" value="Zn_ribbon_Top1"/>
    <property type="match status" value="1"/>
</dbReference>
<keyword evidence="7 10" id="KW-0799">Topoisomerase</keyword>
<dbReference type="InterPro" id="IPR034149">
    <property type="entry name" value="TOPRIM_TopoI"/>
</dbReference>
<feature type="site" description="Interaction with DNA" evidence="10">
    <location>
        <position position="506"/>
    </location>
</feature>
<dbReference type="Proteomes" id="UP000554286">
    <property type="component" value="Unassembled WGS sequence"/>
</dbReference>
<dbReference type="PROSITE" id="PS00396">
    <property type="entry name" value="TOPO_IA_1"/>
    <property type="match status" value="1"/>
</dbReference>
<dbReference type="CDD" id="cd00186">
    <property type="entry name" value="TOP1Ac"/>
    <property type="match status" value="1"/>
</dbReference>
<evidence type="ECO:0000256" key="1">
    <source>
        <dbReference type="ARBA" id="ARBA00000213"/>
    </source>
</evidence>
<keyword evidence="6" id="KW-0460">Magnesium</keyword>
<feature type="site" description="Interaction with DNA" evidence="10">
    <location>
        <position position="305"/>
    </location>
</feature>
<feature type="domain" description="Topo IA-type catalytic" evidence="13">
    <location>
        <begin position="131"/>
        <end position="574"/>
    </location>
</feature>
<dbReference type="GO" id="GO:0003917">
    <property type="term" value="F:DNA topoisomerase type I (single strand cut, ATP-independent) activity"/>
    <property type="evidence" value="ECO:0007669"/>
    <property type="project" value="UniProtKB-UniRule"/>
</dbReference>